<sequence>MLHIVLFYVHRGGNNIKLNL</sequence>
<name>A0A0E9Y1Z8_ANGAN</name>
<dbReference type="EMBL" id="GBXM01000402">
    <property type="protein sequence ID" value="JAI08176.1"/>
    <property type="molecule type" value="Transcribed_RNA"/>
</dbReference>
<accession>A0A0E9Y1Z8</accession>
<reference evidence="1" key="1">
    <citation type="submission" date="2014-11" db="EMBL/GenBank/DDBJ databases">
        <authorList>
            <person name="Amaro Gonzalez C."/>
        </authorList>
    </citation>
    <scope>NUCLEOTIDE SEQUENCE</scope>
</reference>
<protein>
    <submittedName>
        <fullName evidence="1">Uncharacterized protein</fullName>
    </submittedName>
</protein>
<evidence type="ECO:0000313" key="1">
    <source>
        <dbReference type="EMBL" id="JAI08176.1"/>
    </source>
</evidence>
<organism evidence="1">
    <name type="scientific">Anguilla anguilla</name>
    <name type="common">European freshwater eel</name>
    <name type="synonym">Muraena anguilla</name>
    <dbReference type="NCBI Taxonomy" id="7936"/>
    <lineage>
        <taxon>Eukaryota</taxon>
        <taxon>Metazoa</taxon>
        <taxon>Chordata</taxon>
        <taxon>Craniata</taxon>
        <taxon>Vertebrata</taxon>
        <taxon>Euteleostomi</taxon>
        <taxon>Actinopterygii</taxon>
        <taxon>Neopterygii</taxon>
        <taxon>Teleostei</taxon>
        <taxon>Anguilliformes</taxon>
        <taxon>Anguillidae</taxon>
        <taxon>Anguilla</taxon>
    </lineage>
</organism>
<reference evidence="1" key="2">
    <citation type="journal article" date="2015" name="Fish Shellfish Immunol.">
        <title>Early steps in the European eel (Anguilla anguilla)-Vibrio vulnificus interaction in the gills: Role of the RtxA13 toxin.</title>
        <authorList>
            <person name="Callol A."/>
            <person name="Pajuelo D."/>
            <person name="Ebbesson L."/>
            <person name="Teles M."/>
            <person name="MacKenzie S."/>
            <person name="Amaro C."/>
        </authorList>
    </citation>
    <scope>NUCLEOTIDE SEQUENCE</scope>
</reference>
<dbReference type="AlphaFoldDB" id="A0A0E9Y1Z8"/>
<proteinExistence type="predicted"/>